<keyword evidence="4" id="KW-0862">Zinc</keyword>
<evidence type="ECO:0000256" key="6">
    <source>
        <dbReference type="PROSITE-ProRule" id="PRU00175"/>
    </source>
</evidence>
<sequence>MTKLLALCPNPHPGGPVEHFGLNSCSACLDTLTDPVSLHCGHSFCLKCLTNLWDQSQGCSCPECGESFTMRPELHINTVLNEDIKKLKMMRLSPQSSQNYTGPGDVECDVCTRKKSRAVKSCLTCAVSYCLTHLQPHFELAAWKDHKLTDPVRNLKEKFCAKHHKTLEIFCKTDETCAGEIKKQNPHSAASFVQVRISLVMSSLIFFSLLSDFCPLTLNINTAHRGLHLTEGNRKVTREGTKAKYPDHPNRFDCWPQVLCREGLTGTRCYWEVEYTGDNLAIGVAYQGLSRKGDGMECSLGNNDKSWSLYCCYSQYSVYHNNKCTILSAPYSPRIGVYLDWPAGSLSFYSVSHTMTLLHRLNTSFTKPLYPGFGVGPDCSVTICHLTPGDN</sequence>
<dbReference type="GO" id="GO:0045087">
    <property type="term" value="P:innate immune response"/>
    <property type="evidence" value="ECO:0007669"/>
    <property type="project" value="UniProtKB-KW"/>
</dbReference>
<dbReference type="PROSITE" id="PS50188">
    <property type="entry name" value="B302_SPRY"/>
    <property type="match status" value="1"/>
</dbReference>
<dbReference type="InterPro" id="IPR001870">
    <property type="entry name" value="B30.2/SPRY"/>
</dbReference>
<dbReference type="InterPro" id="IPR051051">
    <property type="entry name" value="E3_ubiq-ligase_TRIM/RNF"/>
</dbReference>
<dbReference type="Gene3D" id="2.60.120.920">
    <property type="match status" value="1"/>
</dbReference>
<dbReference type="InterPro" id="IPR006574">
    <property type="entry name" value="PRY"/>
</dbReference>
<evidence type="ECO:0000256" key="1">
    <source>
        <dbReference type="ARBA" id="ARBA00022588"/>
    </source>
</evidence>
<protein>
    <recommendedName>
        <fullName evidence="11">Tripartite motif-containing protein 16-like</fullName>
    </recommendedName>
</protein>
<evidence type="ECO:0000256" key="4">
    <source>
        <dbReference type="ARBA" id="ARBA00022833"/>
    </source>
</evidence>
<dbReference type="SUPFAM" id="SSF57850">
    <property type="entry name" value="RING/U-box"/>
    <property type="match status" value="1"/>
</dbReference>
<dbReference type="InterPro" id="IPR043136">
    <property type="entry name" value="B30.2/SPRY_sf"/>
</dbReference>
<keyword evidence="2" id="KW-0479">Metal-binding</keyword>
<evidence type="ECO:0000256" key="2">
    <source>
        <dbReference type="ARBA" id="ARBA00022723"/>
    </source>
</evidence>
<dbReference type="InterPro" id="IPR013320">
    <property type="entry name" value="ConA-like_dom_sf"/>
</dbReference>
<reference evidence="9" key="1">
    <citation type="submission" date="2025-08" db="UniProtKB">
        <authorList>
            <consortium name="Ensembl"/>
        </authorList>
    </citation>
    <scope>IDENTIFICATION</scope>
</reference>
<keyword evidence="10" id="KW-1185">Reference proteome</keyword>
<evidence type="ECO:0000313" key="10">
    <source>
        <dbReference type="Proteomes" id="UP000694620"/>
    </source>
</evidence>
<feature type="domain" description="RING-type" evidence="7">
    <location>
        <begin position="25"/>
        <end position="64"/>
    </location>
</feature>
<dbReference type="Ensembl" id="ENSECRT00000023004.1">
    <property type="protein sequence ID" value="ENSECRP00000022523.1"/>
    <property type="gene ID" value="ENSECRG00000015225.1"/>
</dbReference>
<dbReference type="PANTHER" id="PTHR25465:SF32">
    <property type="entry name" value="BLOODTHIRSTY-RELATED GENE FAMILY, MEMBER 16 ISOFORM X1-RELATED"/>
    <property type="match status" value="1"/>
</dbReference>
<dbReference type="Pfam" id="PF15227">
    <property type="entry name" value="zf-C3HC4_4"/>
    <property type="match status" value="1"/>
</dbReference>
<dbReference type="CDD" id="cd16040">
    <property type="entry name" value="SPRY_PRY_SNTX"/>
    <property type="match status" value="1"/>
</dbReference>
<feature type="domain" description="B30.2/SPRY" evidence="8">
    <location>
        <begin position="196"/>
        <end position="390"/>
    </location>
</feature>
<evidence type="ECO:0000259" key="8">
    <source>
        <dbReference type="PROSITE" id="PS50188"/>
    </source>
</evidence>
<dbReference type="Proteomes" id="UP000694620">
    <property type="component" value="Unassembled WGS sequence"/>
</dbReference>
<proteinExistence type="predicted"/>
<dbReference type="PROSITE" id="PS50089">
    <property type="entry name" value="ZF_RING_2"/>
    <property type="match status" value="1"/>
</dbReference>
<evidence type="ECO:0000259" key="7">
    <source>
        <dbReference type="PROSITE" id="PS50089"/>
    </source>
</evidence>
<keyword evidence="5" id="KW-0391">Immunity</keyword>
<dbReference type="InterPro" id="IPR001841">
    <property type="entry name" value="Znf_RING"/>
</dbReference>
<dbReference type="AlphaFoldDB" id="A0A8C4SWL8"/>
<dbReference type="Pfam" id="PF00622">
    <property type="entry name" value="SPRY"/>
    <property type="match status" value="1"/>
</dbReference>
<evidence type="ECO:0000256" key="5">
    <source>
        <dbReference type="ARBA" id="ARBA00022859"/>
    </source>
</evidence>
<dbReference type="Gene3D" id="4.10.830.40">
    <property type="match status" value="1"/>
</dbReference>
<dbReference type="SMART" id="SM00449">
    <property type="entry name" value="SPRY"/>
    <property type="match status" value="1"/>
</dbReference>
<dbReference type="PRINTS" id="PR01407">
    <property type="entry name" value="BUTYPHLNCDUF"/>
</dbReference>
<dbReference type="PANTHER" id="PTHR25465">
    <property type="entry name" value="B-BOX DOMAIN CONTAINING"/>
    <property type="match status" value="1"/>
</dbReference>
<dbReference type="InterPro" id="IPR003877">
    <property type="entry name" value="SPRY_dom"/>
</dbReference>
<keyword evidence="3 6" id="KW-0863">Zinc-finger</keyword>
<dbReference type="SMART" id="SM00589">
    <property type="entry name" value="PRY"/>
    <property type="match status" value="1"/>
</dbReference>
<dbReference type="InterPro" id="IPR003879">
    <property type="entry name" value="Butyrophylin_SPRY"/>
</dbReference>
<dbReference type="Gene3D" id="3.30.40.10">
    <property type="entry name" value="Zinc/RING finger domain, C3HC4 (zinc finger)"/>
    <property type="match status" value="1"/>
</dbReference>
<organism evidence="9 10">
    <name type="scientific">Erpetoichthys calabaricus</name>
    <name type="common">Rope fish</name>
    <name type="synonym">Calamoichthys calabaricus</name>
    <dbReference type="NCBI Taxonomy" id="27687"/>
    <lineage>
        <taxon>Eukaryota</taxon>
        <taxon>Metazoa</taxon>
        <taxon>Chordata</taxon>
        <taxon>Craniata</taxon>
        <taxon>Vertebrata</taxon>
        <taxon>Euteleostomi</taxon>
        <taxon>Actinopterygii</taxon>
        <taxon>Polypteriformes</taxon>
        <taxon>Polypteridae</taxon>
        <taxon>Erpetoichthys</taxon>
    </lineage>
</organism>
<dbReference type="GO" id="GO:0008270">
    <property type="term" value="F:zinc ion binding"/>
    <property type="evidence" value="ECO:0007669"/>
    <property type="project" value="UniProtKB-KW"/>
</dbReference>
<name>A0A8C4SWL8_ERPCA</name>
<dbReference type="GO" id="GO:0005737">
    <property type="term" value="C:cytoplasm"/>
    <property type="evidence" value="ECO:0007669"/>
    <property type="project" value="UniProtKB-ARBA"/>
</dbReference>
<dbReference type="InterPro" id="IPR017907">
    <property type="entry name" value="Znf_RING_CS"/>
</dbReference>
<dbReference type="Pfam" id="PF13765">
    <property type="entry name" value="PRY"/>
    <property type="match status" value="1"/>
</dbReference>
<evidence type="ECO:0008006" key="11">
    <source>
        <dbReference type="Google" id="ProtNLM"/>
    </source>
</evidence>
<evidence type="ECO:0000313" key="9">
    <source>
        <dbReference type="Ensembl" id="ENSECRP00000022523.1"/>
    </source>
</evidence>
<dbReference type="PROSITE" id="PS00518">
    <property type="entry name" value="ZF_RING_1"/>
    <property type="match status" value="1"/>
</dbReference>
<dbReference type="GeneTree" id="ENSGT01150000286950"/>
<dbReference type="SUPFAM" id="SSF57845">
    <property type="entry name" value="B-box zinc-binding domain"/>
    <property type="match status" value="1"/>
</dbReference>
<reference evidence="9" key="2">
    <citation type="submission" date="2025-09" db="UniProtKB">
        <authorList>
            <consortium name="Ensembl"/>
        </authorList>
    </citation>
    <scope>IDENTIFICATION</scope>
</reference>
<evidence type="ECO:0000256" key="3">
    <source>
        <dbReference type="ARBA" id="ARBA00022771"/>
    </source>
</evidence>
<dbReference type="InterPro" id="IPR013083">
    <property type="entry name" value="Znf_RING/FYVE/PHD"/>
</dbReference>
<accession>A0A8C4SWL8</accession>
<dbReference type="SMART" id="SM00184">
    <property type="entry name" value="RING"/>
    <property type="match status" value="1"/>
</dbReference>
<dbReference type="SUPFAM" id="SSF49899">
    <property type="entry name" value="Concanavalin A-like lectins/glucanases"/>
    <property type="match status" value="1"/>
</dbReference>
<keyword evidence="1" id="KW-0399">Innate immunity</keyword>